<sequence>MNIVLYIGTFFFYREISKRRDIRWDAMNEKQPPKYLETTKDEGTNVRTFGSHINEEHECVKG</sequence>
<dbReference type="Proteomes" id="UP000807025">
    <property type="component" value="Unassembled WGS sequence"/>
</dbReference>
<dbReference type="AlphaFoldDB" id="A0A9P6AA69"/>
<reference evidence="1" key="1">
    <citation type="submission" date="2020-11" db="EMBL/GenBank/DDBJ databases">
        <authorList>
            <consortium name="DOE Joint Genome Institute"/>
            <person name="Ahrendt S."/>
            <person name="Riley R."/>
            <person name="Andreopoulos W."/>
            <person name="Labutti K."/>
            <person name="Pangilinan J."/>
            <person name="Ruiz-Duenas F.J."/>
            <person name="Barrasa J.M."/>
            <person name="Sanchez-Garcia M."/>
            <person name="Camarero S."/>
            <person name="Miyauchi S."/>
            <person name="Serrano A."/>
            <person name="Linde D."/>
            <person name="Babiker R."/>
            <person name="Drula E."/>
            <person name="Ayuso-Fernandez I."/>
            <person name="Pacheco R."/>
            <person name="Padilla G."/>
            <person name="Ferreira P."/>
            <person name="Barriuso J."/>
            <person name="Kellner H."/>
            <person name="Castanera R."/>
            <person name="Alfaro M."/>
            <person name="Ramirez L."/>
            <person name="Pisabarro A.G."/>
            <person name="Kuo A."/>
            <person name="Tritt A."/>
            <person name="Lipzen A."/>
            <person name="He G."/>
            <person name="Yan M."/>
            <person name="Ng V."/>
            <person name="Cullen D."/>
            <person name="Martin F."/>
            <person name="Rosso M.-N."/>
            <person name="Henrissat B."/>
            <person name="Hibbett D."/>
            <person name="Martinez A.T."/>
            <person name="Grigoriev I.V."/>
        </authorList>
    </citation>
    <scope>NUCLEOTIDE SEQUENCE</scope>
    <source>
        <strain evidence="1">ATCC 90797</strain>
    </source>
</reference>
<evidence type="ECO:0000313" key="1">
    <source>
        <dbReference type="EMBL" id="KAF9502183.1"/>
    </source>
</evidence>
<dbReference type="EMBL" id="MU154521">
    <property type="protein sequence ID" value="KAF9502183.1"/>
    <property type="molecule type" value="Genomic_DNA"/>
</dbReference>
<protein>
    <submittedName>
        <fullName evidence="1">Uncharacterized protein</fullName>
    </submittedName>
</protein>
<gene>
    <name evidence="1" type="ORF">BDN71DRAFT_1437680</name>
</gene>
<keyword evidence="2" id="KW-1185">Reference proteome</keyword>
<proteinExistence type="predicted"/>
<organism evidence="1 2">
    <name type="scientific">Pleurotus eryngii</name>
    <name type="common">Boletus of the steppes</name>
    <dbReference type="NCBI Taxonomy" id="5323"/>
    <lineage>
        <taxon>Eukaryota</taxon>
        <taxon>Fungi</taxon>
        <taxon>Dikarya</taxon>
        <taxon>Basidiomycota</taxon>
        <taxon>Agaricomycotina</taxon>
        <taxon>Agaricomycetes</taxon>
        <taxon>Agaricomycetidae</taxon>
        <taxon>Agaricales</taxon>
        <taxon>Pleurotineae</taxon>
        <taxon>Pleurotaceae</taxon>
        <taxon>Pleurotus</taxon>
    </lineage>
</organism>
<name>A0A9P6AA69_PLEER</name>
<accession>A0A9P6AA69</accession>
<evidence type="ECO:0000313" key="2">
    <source>
        <dbReference type="Proteomes" id="UP000807025"/>
    </source>
</evidence>
<comment type="caution">
    <text evidence="1">The sequence shown here is derived from an EMBL/GenBank/DDBJ whole genome shotgun (WGS) entry which is preliminary data.</text>
</comment>